<evidence type="ECO:0000256" key="6">
    <source>
        <dbReference type="SAM" id="SignalP"/>
    </source>
</evidence>
<name>A0A024U555_9STRA</name>
<dbReference type="RefSeq" id="XP_008869384.1">
    <property type="nucleotide sequence ID" value="XM_008871162.1"/>
</dbReference>
<dbReference type="InterPro" id="IPR006620">
    <property type="entry name" value="Pro_4_hyd_alph"/>
</dbReference>
<dbReference type="SMART" id="SM00702">
    <property type="entry name" value="P4Hc"/>
    <property type="match status" value="1"/>
</dbReference>
<gene>
    <name evidence="8" type="ORF">H310_06193</name>
</gene>
<dbReference type="InterPro" id="IPR045054">
    <property type="entry name" value="P4HA-like"/>
</dbReference>
<dbReference type="InterPro" id="IPR044862">
    <property type="entry name" value="Pro_4_hyd_alph_FE2OG_OXY"/>
</dbReference>
<evidence type="ECO:0000256" key="5">
    <source>
        <dbReference type="ARBA" id="ARBA00023004"/>
    </source>
</evidence>
<dbReference type="SUPFAM" id="SSF51197">
    <property type="entry name" value="Clavaminate synthase-like"/>
    <property type="match status" value="1"/>
</dbReference>
<dbReference type="GeneID" id="20083243"/>
<evidence type="ECO:0000256" key="2">
    <source>
        <dbReference type="ARBA" id="ARBA00022723"/>
    </source>
</evidence>
<feature type="domain" description="Fe2OG dioxygenase" evidence="7">
    <location>
        <begin position="114"/>
        <end position="231"/>
    </location>
</feature>
<dbReference type="OrthoDB" id="10259408at2759"/>
<keyword evidence="4" id="KW-0560">Oxidoreductase</keyword>
<comment type="cofactor">
    <cofactor evidence="1">
        <name>L-ascorbate</name>
        <dbReference type="ChEBI" id="CHEBI:38290"/>
    </cofactor>
</comment>
<evidence type="ECO:0000259" key="7">
    <source>
        <dbReference type="PROSITE" id="PS51471"/>
    </source>
</evidence>
<keyword evidence="5" id="KW-0408">Iron</keyword>
<dbReference type="PANTHER" id="PTHR10869:SF246">
    <property type="entry name" value="TRANSMEMBRANE PROLYL 4-HYDROXYLASE"/>
    <property type="match status" value="1"/>
</dbReference>
<evidence type="ECO:0000256" key="3">
    <source>
        <dbReference type="ARBA" id="ARBA00022964"/>
    </source>
</evidence>
<feature type="signal peptide" evidence="6">
    <location>
        <begin position="1"/>
        <end position="20"/>
    </location>
</feature>
<accession>A0A024U555</accession>
<dbReference type="GO" id="GO:0004656">
    <property type="term" value="F:procollagen-proline 4-dioxygenase activity"/>
    <property type="evidence" value="ECO:0007669"/>
    <property type="project" value="TreeGrafter"/>
</dbReference>
<reference evidence="8" key="1">
    <citation type="submission" date="2013-12" db="EMBL/GenBank/DDBJ databases">
        <title>The Genome Sequence of Aphanomyces invadans NJM9701.</title>
        <authorList>
            <consortium name="The Broad Institute Genomics Platform"/>
            <person name="Russ C."/>
            <person name="Tyler B."/>
            <person name="van West P."/>
            <person name="Dieguez-Uribeondo J."/>
            <person name="Young S.K."/>
            <person name="Zeng Q."/>
            <person name="Gargeya S."/>
            <person name="Fitzgerald M."/>
            <person name="Abouelleil A."/>
            <person name="Alvarado L."/>
            <person name="Chapman S.B."/>
            <person name="Gainer-Dewar J."/>
            <person name="Goldberg J."/>
            <person name="Griggs A."/>
            <person name="Gujja S."/>
            <person name="Hansen M."/>
            <person name="Howarth C."/>
            <person name="Imamovic A."/>
            <person name="Ireland A."/>
            <person name="Larimer J."/>
            <person name="McCowan C."/>
            <person name="Murphy C."/>
            <person name="Pearson M."/>
            <person name="Poon T.W."/>
            <person name="Priest M."/>
            <person name="Roberts A."/>
            <person name="Saif S."/>
            <person name="Shea T."/>
            <person name="Sykes S."/>
            <person name="Wortman J."/>
            <person name="Nusbaum C."/>
            <person name="Birren B."/>
        </authorList>
    </citation>
    <scope>NUCLEOTIDE SEQUENCE [LARGE SCALE GENOMIC DNA]</scope>
    <source>
        <strain evidence="8">NJM9701</strain>
    </source>
</reference>
<dbReference type="Gene3D" id="2.60.120.620">
    <property type="entry name" value="q2cbj1_9rhob like domain"/>
    <property type="match status" value="1"/>
</dbReference>
<dbReference type="PANTHER" id="PTHR10869">
    <property type="entry name" value="PROLYL 4-HYDROXYLASE ALPHA SUBUNIT"/>
    <property type="match status" value="1"/>
</dbReference>
<proteinExistence type="predicted"/>
<dbReference type="PROSITE" id="PS51471">
    <property type="entry name" value="FE2OG_OXY"/>
    <property type="match status" value="1"/>
</dbReference>
<protein>
    <recommendedName>
        <fullName evidence="7">Fe2OG dioxygenase domain-containing protein</fullName>
    </recommendedName>
</protein>
<dbReference type="AlphaFoldDB" id="A0A024U555"/>
<evidence type="ECO:0000256" key="4">
    <source>
        <dbReference type="ARBA" id="ARBA00023002"/>
    </source>
</evidence>
<keyword evidence="6" id="KW-0732">Signal</keyword>
<dbReference type="STRING" id="157072.A0A024U555"/>
<dbReference type="EMBL" id="KI913962">
    <property type="protein sequence ID" value="ETW01536.1"/>
    <property type="molecule type" value="Genomic_DNA"/>
</dbReference>
<dbReference type="GO" id="GO:0005506">
    <property type="term" value="F:iron ion binding"/>
    <property type="evidence" value="ECO:0007669"/>
    <property type="project" value="InterPro"/>
</dbReference>
<dbReference type="GO" id="GO:0031418">
    <property type="term" value="F:L-ascorbic acid binding"/>
    <property type="evidence" value="ECO:0007669"/>
    <property type="project" value="InterPro"/>
</dbReference>
<evidence type="ECO:0000256" key="1">
    <source>
        <dbReference type="ARBA" id="ARBA00001961"/>
    </source>
</evidence>
<evidence type="ECO:0000313" key="8">
    <source>
        <dbReference type="EMBL" id="ETW01536.1"/>
    </source>
</evidence>
<keyword evidence="3" id="KW-0223">Dioxygenase</keyword>
<dbReference type="GO" id="GO:0005783">
    <property type="term" value="C:endoplasmic reticulum"/>
    <property type="evidence" value="ECO:0007669"/>
    <property type="project" value="TreeGrafter"/>
</dbReference>
<organism evidence="8">
    <name type="scientific">Aphanomyces invadans</name>
    <dbReference type="NCBI Taxonomy" id="157072"/>
    <lineage>
        <taxon>Eukaryota</taxon>
        <taxon>Sar</taxon>
        <taxon>Stramenopiles</taxon>
        <taxon>Oomycota</taxon>
        <taxon>Saprolegniomycetes</taxon>
        <taxon>Saprolegniales</taxon>
        <taxon>Verrucalvaceae</taxon>
        <taxon>Aphanomyces</taxon>
    </lineage>
</organism>
<dbReference type="VEuPathDB" id="FungiDB:H310_06193"/>
<feature type="chain" id="PRO_5001534856" description="Fe2OG dioxygenase domain-containing protein" evidence="6">
    <location>
        <begin position="21"/>
        <end position="238"/>
    </location>
</feature>
<keyword evidence="2" id="KW-0479">Metal-binding</keyword>
<sequence>MAFMRHGGLCVAIAAQVALGTVQPFGGASHLICSSAYQQEVLAQYPLVVYFHDPVVLQPAIDHLLDTYRSQIEASDSTFSASSYLHWKDDTVVTAIVHNLLPRVEHFFPNTTLQIESAALTRYTKGQSYSWHVDAYDARTLHARAITFLAYLNDVDGGETVFAHIAQNGSTFPYRTPLDRACATSSSQHVKVAPQAGRALLFQNVLGHMSTHAACAVTSSAKWIMQLWISSTTLDRCS</sequence>
<dbReference type="Pfam" id="PF13640">
    <property type="entry name" value="2OG-FeII_Oxy_3"/>
    <property type="match status" value="1"/>
</dbReference>
<dbReference type="InterPro" id="IPR005123">
    <property type="entry name" value="Oxoglu/Fe-dep_dioxygenase_dom"/>
</dbReference>